<proteinExistence type="inferred from homology"/>
<dbReference type="Gene3D" id="3.40.47.10">
    <property type="match status" value="1"/>
</dbReference>
<feature type="region of interest" description="Disordered" evidence="4">
    <location>
        <begin position="277"/>
        <end position="302"/>
    </location>
</feature>
<dbReference type="GO" id="GO:0016746">
    <property type="term" value="F:acyltransferase activity"/>
    <property type="evidence" value="ECO:0007669"/>
    <property type="project" value="UniProtKB-KW"/>
</dbReference>
<dbReference type="EMBL" id="UINC01001169">
    <property type="protein sequence ID" value="SUZ73126.1"/>
    <property type="molecule type" value="Genomic_DNA"/>
</dbReference>
<dbReference type="Gene3D" id="2.40.50.840">
    <property type="match status" value="1"/>
</dbReference>
<dbReference type="SUPFAM" id="SSF53901">
    <property type="entry name" value="Thiolase-like"/>
    <property type="match status" value="1"/>
</dbReference>
<evidence type="ECO:0000256" key="4">
    <source>
        <dbReference type="SAM" id="MobiDB-lite"/>
    </source>
</evidence>
<reference evidence="6" key="1">
    <citation type="submission" date="2018-05" db="EMBL/GenBank/DDBJ databases">
        <authorList>
            <person name="Lanie J.A."/>
            <person name="Ng W.-L."/>
            <person name="Kazmierczak K.M."/>
            <person name="Andrzejewski T.M."/>
            <person name="Davidsen T.M."/>
            <person name="Wayne K.J."/>
            <person name="Tettelin H."/>
            <person name="Glass J.I."/>
            <person name="Rusch D."/>
            <person name="Podicherti R."/>
            <person name="Tsui H.-C.T."/>
            <person name="Winkler M.E."/>
        </authorList>
    </citation>
    <scope>NUCLEOTIDE SEQUENCE</scope>
</reference>
<accession>A0A381Q1B1</accession>
<gene>
    <name evidence="6" type="ORF">METZ01_LOCUS25980</name>
</gene>
<evidence type="ECO:0000256" key="3">
    <source>
        <dbReference type="ARBA" id="ARBA00023315"/>
    </source>
</evidence>
<dbReference type="AlphaFoldDB" id="A0A381Q1B1"/>
<keyword evidence="3" id="KW-0012">Acyltransferase</keyword>
<evidence type="ECO:0000313" key="6">
    <source>
        <dbReference type="EMBL" id="SUZ73126.1"/>
    </source>
</evidence>
<organism evidence="6">
    <name type="scientific">marine metagenome</name>
    <dbReference type="NCBI Taxonomy" id="408172"/>
    <lineage>
        <taxon>unclassified sequences</taxon>
        <taxon>metagenomes</taxon>
        <taxon>ecological metagenomes</taxon>
    </lineage>
</organism>
<dbReference type="PANTHER" id="PTHR18919:SF139">
    <property type="entry name" value="THIOLASE-LIKE PROTEIN TYPE 1 ADDITIONAL C-TERMINAL DOMAIN-CONTAINING PROTEIN"/>
    <property type="match status" value="1"/>
</dbReference>
<feature type="domain" description="Thiolase-like protein type 1 additional C-terminal" evidence="5">
    <location>
        <begin position="415"/>
        <end position="490"/>
    </location>
</feature>
<name>A0A381Q1B1_9ZZZZ</name>
<evidence type="ECO:0000256" key="1">
    <source>
        <dbReference type="ARBA" id="ARBA00010982"/>
    </source>
</evidence>
<keyword evidence="2" id="KW-0808">Transferase</keyword>
<evidence type="ECO:0000259" key="5">
    <source>
        <dbReference type="Pfam" id="PF18313"/>
    </source>
</evidence>
<feature type="non-terminal residue" evidence="6">
    <location>
        <position position="1"/>
    </location>
</feature>
<dbReference type="PANTHER" id="PTHR18919">
    <property type="entry name" value="ACETYL-COA C-ACYLTRANSFERASE"/>
    <property type="match status" value="1"/>
</dbReference>
<dbReference type="InterPro" id="IPR040771">
    <property type="entry name" value="TLP1_add_C"/>
</dbReference>
<protein>
    <recommendedName>
        <fullName evidence="5">Thiolase-like protein type 1 additional C-terminal domain-containing protein</fullName>
    </recommendedName>
</protein>
<sequence>VSIDPRTPVIIGVAQVTDRVDDPELARTPVEMMADALRSAAIDAGAPAALAGLDLVGAVGGIWRYSDPGRQVATAVGAGDARTLLTGLSGTSPQRLLDHLATLIAAGRIEAAAMVGGEAFRSRRRARRLGVEVRRDADPDLDPAERYEGTLNMATDHEAGRGVVEPGVVYPLIETAIRHARGESVANHRCRIGALWAGFNAVAVDNPHAAVRTPMTAAQIATPSEDNRMVAAPYTKAMMANNSVDQASAVLIVSAARAASLGVPRDRWVFPLVGTRADDEASPGARRDLHRSPGARAAGSQALETAETGIDDVDHLDLYACFPASVQVCALELGLDIDHPSDRPLTVTGGLTFAGGPHSNYVGQAIAAMVDRLRDRPGTGLVYGNGGYLGKHAFGLYGTEPPAQGYRTGQPRVDVDASPSRNPDPDFAGRATIDGYSVSHDREGVPTRALVALLTAAGSRVWGGSTERATLDAMVDEEFVGRTAELDPDGLIAI</sequence>
<dbReference type="Pfam" id="PF18313">
    <property type="entry name" value="TLP1_add_C"/>
    <property type="match status" value="1"/>
</dbReference>
<dbReference type="InterPro" id="IPR016039">
    <property type="entry name" value="Thiolase-like"/>
</dbReference>
<evidence type="ECO:0000256" key="2">
    <source>
        <dbReference type="ARBA" id="ARBA00022679"/>
    </source>
</evidence>
<comment type="similarity">
    <text evidence="1">Belongs to the thiolase-like superfamily. Thiolase family.</text>
</comment>